<dbReference type="PANTHER" id="PTHR43861">
    <property type="entry name" value="TRANS-ACONITATE 2-METHYLTRANSFERASE-RELATED"/>
    <property type="match status" value="1"/>
</dbReference>
<dbReference type="InterPro" id="IPR029063">
    <property type="entry name" value="SAM-dependent_MTases_sf"/>
</dbReference>
<reference evidence="1 2" key="1">
    <citation type="submission" date="2016-11" db="EMBL/GenBank/DDBJ databases">
        <title>Draft Genome Sequences of Nine Cyanobacterial Strains from Diverse Habitats.</title>
        <authorList>
            <person name="Zhu T."/>
            <person name="Hou S."/>
            <person name="Lu X."/>
            <person name="Hess W.R."/>
        </authorList>
    </citation>
    <scope>NUCLEOTIDE SEQUENCE [LARGE SCALE GENOMIC DNA]</scope>
    <source>
        <strain evidence="1 2">NIES-592</strain>
    </source>
</reference>
<organism evidence="1 2">
    <name type="scientific">Fischerella major NIES-592</name>
    <dbReference type="NCBI Taxonomy" id="210994"/>
    <lineage>
        <taxon>Bacteria</taxon>
        <taxon>Bacillati</taxon>
        <taxon>Cyanobacteriota</taxon>
        <taxon>Cyanophyceae</taxon>
        <taxon>Nostocales</taxon>
        <taxon>Hapalosiphonaceae</taxon>
        <taxon>Fischerella</taxon>
    </lineage>
</organism>
<dbReference type="CDD" id="cd02440">
    <property type="entry name" value="AdoMet_MTases"/>
    <property type="match status" value="1"/>
</dbReference>
<keyword evidence="2" id="KW-1185">Reference proteome</keyword>
<dbReference type="Gene3D" id="3.40.50.150">
    <property type="entry name" value="Vaccinia Virus protein VP39"/>
    <property type="match status" value="1"/>
</dbReference>
<dbReference type="Proteomes" id="UP000186391">
    <property type="component" value="Unassembled WGS sequence"/>
</dbReference>
<gene>
    <name evidence="1" type="ORF">NIES592_07905</name>
</gene>
<protein>
    <submittedName>
        <fullName evidence="1">Methyltransferase type 12</fullName>
    </submittedName>
</protein>
<dbReference type="EMBL" id="MRCA01000003">
    <property type="protein sequence ID" value="OKH14792.1"/>
    <property type="molecule type" value="Genomic_DNA"/>
</dbReference>
<dbReference type="Pfam" id="PF13489">
    <property type="entry name" value="Methyltransf_23"/>
    <property type="match status" value="1"/>
</dbReference>
<evidence type="ECO:0000313" key="1">
    <source>
        <dbReference type="EMBL" id="OKH14792.1"/>
    </source>
</evidence>
<dbReference type="AlphaFoldDB" id="A0A1U7H1B3"/>
<sequence length="242" mass="27752">MSQEEINKLQSVISHQLLSNKKNIRVLEAGCGSASHFNFGQNAYLVGIDISEEQLKSNSVLNEKILGDIQVYNLPVANFDVIVCWYVLEHLPEPEKALNNFFHAVKEDGIIILAFPNVMSIWGLITKYTPLWFHIWVYKHIFGEKRAGRAGHLGPFRTFSRFFIAPESIKQFAMMNGLTIEHFVLYENFRQKEMKEKNKILTGGWNLLKSMTKILSFGKIDAELTDCIVMLKKQQVNVVLMS</sequence>
<proteinExistence type="predicted"/>
<evidence type="ECO:0000313" key="2">
    <source>
        <dbReference type="Proteomes" id="UP000186391"/>
    </source>
</evidence>
<keyword evidence="1" id="KW-0808">Transferase</keyword>
<dbReference type="SUPFAM" id="SSF53335">
    <property type="entry name" value="S-adenosyl-L-methionine-dependent methyltransferases"/>
    <property type="match status" value="1"/>
</dbReference>
<keyword evidence="1" id="KW-0489">Methyltransferase</keyword>
<comment type="caution">
    <text evidence="1">The sequence shown here is derived from an EMBL/GenBank/DDBJ whole genome shotgun (WGS) entry which is preliminary data.</text>
</comment>
<dbReference type="RefSeq" id="WP_073555392.1">
    <property type="nucleotide sequence ID" value="NZ_MRCA01000003.1"/>
</dbReference>
<accession>A0A1U7H1B3</accession>
<dbReference type="GO" id="GO:0032259">
    <property type="term" value="P:methylation"/>
    <property type="evidence" value="ECO:0007669"/>
    <property type="project" value="UniProtKB-KW"/>
</dbReference>
<dbReference type="OrthoDB" id="455741at2"/>
<name>A0A1U7H1B3_9CYAN</name>
<dbReference type="GO" id="GO:0008168">
    <property type="term" value="F:methyltransferase activity"/>
    <property type="evidence" value="ECO:0007669"/>
    <property type="project" value="UniProtKB-KW"/>
</dbReference>